<dbReference type="CDD" id="cd22117">
    <property type="entry name" value="F-box_FBXL4"/>
    <property type="match status" value="1"/>
</dbReference>
<name>A0AAW1WQ80_RUBAR</name>
<organism evidence="3 4">
    <name type="scientific">Rubus argutus</name>
    <name type="common">Southern blackberry</name>
    <dbReference type="NCBI Taxonomy" id="59490"/>
    <lineage>
        <taxon>Eukaryota</taxon>
        <taxon>Viridiplantae</taxon>
        <taxon>Streptophyta</taxon>
        <taxon>Embryophyta</taxon>
        <taxon>Tracheophyta</taxon>
        <taxon>Spermatophyta</taxon>
        <taxon>Magnoliopsida</taxon>
        <taxon>eudicotyledons</taxon>
        <taxon>Gunneridae</taxon>
        <taxon>Pentapetalae</taxon>
        <taxon>rosids</taxon>
        <taxon>fabids</taxon>
        <taxon>Rosales</taxon>
        <taxon>Rosaceae</taxon>
        <taxon>Rosoideae</taxon>
        <taxon>Rosoideae incertae sedis</taxon>
        <taxon>Rubus</taxon>
    </lineage>
</organism>
<dbReference type="Gene3D" id="1.20.1280.50">
    <property type="match status" value="1"/>
</dbReference>
<dbReference type="AlphaFoldDB" id="A0AAW1WQ80"/>
<evidence type="ECO:0000259" key="2">
    <source>
        <dbReference type="PROSITE" id="PS50181"/>
    </source>
</evidence>
<evidence type="ECO:0000313" key="4">
    <source>
        <dbReference type="Proteomes" id="UP001457282"/>
    </source>
</evidence>
<keyword evidence="1" id="KW-1133">Transmembrane helix</keyword>
<feature type="domain" description="F-box" evidence="2">
    <location>
        <begin position="95"/>
        <end position="141"/>
    </location>
</feature>
<dbReference type="InterPro" id="IPR037401">
    <property type="entry name" value="SnoaL-like"/>
</dbReference>
<dbReference type="PANTHER" id="PTHR47124:SF1">
    <property type="entry name" value="F-BOX PROTEIN SKIP8"/>
    <property type="match status" value="1"/>
</dbReference>
<dbReference type="InterPro" id="IPR032710">
    <property type="entry name" value="NTF2-like_dom_sf"/>
</dbReference>
<gene>
    <name evidence="3" type="ORF">M0R45_024151</name>
</gene>
<dbReference type="PANTHER" id="PTHR47124">
    <property type="entry name" value="F-BOX PROTEIN SKIP8"/>
    <property type="match status" value="1"/>
</dbReference>
<evidence type="ECO:0000256" key="1">
    <source>
        <dbReference type="SAM" id="Phobius"/>
    </source>
</evidence>
<protein>
    <recommendedName>
        <fullName evidence="2">F-box domain-containing protein</fullName>
    </recommendedName>
</protein>
<dbReference type="Gene3D" id="3.10.450.50">
    <property type="match status" value="1"/>
</dbReference>
<comment type="caution">
    <text evidence="3">The sequence shown here is derived from an EMBL/GenBank/DDBJ whole genome shotgun (WGS) entry which is preliminary data.</text>
</comment>
<keyword evidence="4" id="KW-1185">Reference proteome</keyword>
<dbReference type="Pfam" id="PF12937">
    <property type="entry name" value="F-box-like"/>
    <property type="match status" value="1"/>
</dbReference>
<evidence type="ECO:0000313" key="3">
    <source>
        <dbReference type="EMBL" id="KAK9926945.1"/>
    </source>
</evidence>
<dbReference type="SUPFAM" id="SSF81383">
    <property type="entry name" value="F-box domain"/>
    <property type="match status" value="1"/>
</dbReference>
<dbReference type="Proteomes" id="UP001457282">
    <property type="component" value="Unassembled WGS sequence"/>
</dbReference>
<dbReference type="SUPFAM" id="SSF54427">
    <property type="entry name" value="NTF2-like"/>
    <property type="match status" value="1"/>
</dbReference>
<dbReference type="Pfam" id="PF13474">
    <property type="entry name" value="SnoaL_3"/>
    <property type="match status" value="1"/>
</dbReference>
<sequence length="322" mass="35249">MDIISFTLSSSSQKSFFIALVFTLLCLFLAFLAVRSRSSKPRRPQSDGSSSSNKNEKLCNCFCHCNGGVSGSDSEPGNAPHLNGGTEKQTAVTGASMMEQLVPEITTHALSYLDYPSLCRLSMTNSHMRKAANDDNAWKALYHKDFTSEQDSVTPVNGWKAYYAATRANCEYYVKCVHASGELFSGYNAVVQSWQLAFNWEQGVNFQVRDVRARVLSDMAWGHHENICCPPPPDDSLASKSESAINELPLSACKSCGREEVEKGCNGEGRIQGGIATFPGFGWWPIKAYRPCPGFLESGGRYKRQGQSLDEVAFGSGGRGEN</sequence>
<proteinExistence type="predicted"/>
<feature type="transmembrane region" description="Helical" evidence="1">
    <location>
        <begin position="15"/>
        <end position="34"/>
    </location>
</feature>
<reference evidence="3 4" key="1">
    <citation type="journal article" date="2023" name="G3 (Bethesda)">
        <title>A chromosome-length genome assembly and annotation of blackberry (Rubus argutus, cv. 'Hillquist').</title>
        <authorList>
            <person name="Bruna T."/>
            <person name="Aryal R."/>
            <person name="Dudchenko O."/>
            <person name="Sargent D.J."/>
            <person name="Mead D."/>
            <person name="Buti M."/>
            <person name="Cavallini A."/>
            <person name="Hytonen T."/>
            <person name="Andres J."/>
            <person name="Pham M."/>
            <person name="Weisz D."/>
            <person name="Mascagni F."/>
            <person name="Usai G."/>
            <person name="Natali L."/>
            <person name="Bassil N."/>
            <person name="Fernandez G.E."/>
            <person name="Lomsadze A."/>
            <person name="Armour M."/>
            <person name="Olukolu B."/>
            <person name="Poorten T."/>
            <person name="Britton C."/>
            <person name="Davik J."/>
            <person name="Ashrafi H."/>
            <person name="Aiden E.L."/>
            <person name="Borodovsky M."/>
            <person name="Worthington M."/>
        </authorList>
    </citation>
    <scope>NUCLEOTIDE SEQUENCE [LARGE SCALE GENOMIC DNA]</scope>
    <source>
        <strain evidence="3">PI 553951</strain>
    </source>
</reference>
<dbReference type="InterPro" id="IPR036047">
    <property type="entry name" value="F-box-like_dom_sf"/>
</dbReference>
<dbReference type="InterPro" id="IPR001810">
    <property type="entry name" value="F-box_dom"/>
</dbReference>
<accession>A0AAW1WQ80</accession>
<keyword evidence="1" id="KW-0812">Transmembrane</keyword>
<dbReference type="PROSITE" id="PS50181">
    <property type="entry name" value="FBOX"/>
    <property type="match status" value="1"/>
</dbReference>
<keyword evidence="1" id="KW-0472">Membrane</keyword>
<dbReference type="InterPro" id="IPR044260">
    <property type="entry name" value="SKIP8-like"/>
</dbReference>
<dbReference type="EMBL" id="JBEDUW010000005">
    <property type="protein sequence ID" value="KAK9926945.1"/>
    <property type="molecule type" value="Genomic_DNA"/>
</dbReference>